<keyword evidence="2" id="KW-1133">Transmembrane helix</keyword>
<dbReference type="InterPro" id="IPR045339">
    <property type="entry name" value="DUF6534"/>
</dbReference>
<proteinExistence type="predicted"/>
<name>A0A8H7Y3X9_PSICU</name>
<comment type="caution">
    <text evidence="4">The sequence shown here is derived from an EMBL/GenBank/DDBJ whole genome shotgun (WGS) entry which is preliminary data.</text>
</comment>
<gene>
    <name evidence="4" type="ORF">JR316_002832</name>
</gene>
<sequence length="131" mass="14011">MSVIRTLIAYTFTTGLFTTLVAAAGLVLKRNSTDTSAFVGALFVLSNIYASGLLASLNRRDKMRKEIAPSSGIITVPLGHDLSELEGHSTEVSRESLTDVVIDICTSTESSSDGVSEPVDEDIQARLKPNH</sequence>
<feature type="transmembrane region" description="Helical" evidence="2">
    <location>
        <begin position="38"/>
        <end position="57"/>
    </location>
</feature>
<evidence type="ECO:0000259" key="3">
    <source>
        <dbReference type="Pfam" id="PF20152"/>
    </source>
</evidence>
<reference evidence="4" key="1">
    <citation type="submission" date="2021-02" db="EMBL/GenBank/DDBJ databases">
        <title>Psilocybe cubensis genome.</title>
        <authorList>
            <person name="Mckernan K.J."/>
            <person name="Crawford S."/>
            <person name="Trippe A."/>
            <person name="Kane L.T."/>
            <person name="Mclaughlin S."/>
        </authorList>
    </citation>
    <scope>NUCLEOTIDE SEQUENCE [LARGE SCALE GENOMIC DNA]</scope>
    <source>
        <strain evidence="4">MGC-MH-2018</strain>
    </source>
</reference>
<dbReference type="AlphaFoldDB" id="A0A8H7Y3X9"/>
<evidence type="ECO:0000256" key="2">
    <source>
        <dbReference type="SAM" id="Phobius"/>
    </source>
</evidence>
<dbReference type="Pfam" id="PF20152">
    <property type="entry name" value="DUF6534"/>
    <property type="match status" value="1"/>
</dbReference>
<feature type="region of interest" description="Disordered" evidence="1">
    <location>
        <begin position="108"/>
        <end position="131"/>
    </location>
</feature>
<keyword evidence="2" id="KW-0812">Transmembrane</keyword>
<organism evidence="4">
    <name type="scientific">Psilocybe cubensis</name>
    <name type="common">Psychedelic mushroom</name>
    <name type="synonym">Stropharia cubensis</name>
    <dbReference type="NCBI Taxonomy" id="181762"/>
    <lineage>
        <taxon>Eukaryota</taxon>
        <taxon>Fungi</taxon>
        <taxon>Dikarya</taxon>
        <taxon>Basidiomycota</taxon>
        <taxon>Agaricomycotina</taxon>
        <taxon>Agaricomycetes</taxon>
        <taxon>Agaricomycetidae</taxon>
        <taxon>Agaricales</taxon>
        <taxon>Agaricineae</taxon>
        <taxon>Strophariaceae</taxon>
        <taxon>Psilocybe</taxon>
    </lineage>
</organism>
<accession>A0A8H7Y3X9</accession>
<protein>
    <recommendedName>
        <fullName evidence="3">DUF6534 domain-containing protein</fullName>
    </recommendedName>
</protein>
<evidence type="ECO:0000313" key="4">
    <source>
        <dbReference type="EMBL" id="KAG5173320.1"/>
    </source>
</evidence>
<feature type="domain" description="DUF6534" evidence="3">
    <location>
        <begin position="2"/>
        <end position="61"/>
    </location>
</feature>
<evidence type="ECO:0000256" key="1">
    <source>
        <dbReference type="SAM" id="MobiDB-lite"/>
    </source>
</evidence>
<dbReference type="EMBL" id="JAFIQS010000002">
    <property type="protein sequence ID" value="KAG5173320.1"/>
    <property type="molecule type" value="Genomic_DNA"/>
</dbReference>
<keyword evidence="2" id="KW-0472">Membrane</keyword>
<feature type="transmembrane region" description="Helical" evidence="2">
    <location>
        <begin position="7"/>
        <end position="26"/>
    </location>
</feature>